<evidence type="ECO:0008006" key="4">
    <source>
        <dbReference type="Google" id="ProtNLM"/>
    </source>
</evidence>
<evidence type="ECO:0000313" key="3">
    <source>
        <dbReference type="Proteomes" id="UP000187609"/>
    </source>
</evidence>
<protein>
    <recommendedName>
        <fullName evidence="4">Carboxypeptidase A inhibitor-like domain-containing protein</fullName>
    </recommendedName>
</protein>
<dbReference type="Proteomes" id="UP000187609">
    <property type="component" value="Unassembled WGS sequence"/>
</dbReference>
<feature type="signal peptide" evidence="1">
    <location>
        <begin position="1"/>
        <end position="29"/>
    </location>
</feature>
<keyword evidence="1" id="KW-0732">Signal</keyword>
<sequence length="97" mass="10960">MKPTIKPLRTQFILLLLLLLISSSGFTLGDPIRKPLSSRRNPNRVPECGNIGSKSDCLQKQDCRWCKSEVLDDACFSKSEASRLPSQIFTCHVVRLR</sequence>
<dbReference type="PANTHER" id="PTHR36896">
    <property type="entry name" value="OS01G0729500 PROTEIN"/>
    <property type="match status" value="1"/>
</dbReference>
<dbReference type="PANTHER" id="PTHR36896:SF2">
    <property type="entry name" value="OS01G0729500 PROTEIN"/>
    <property type="match status" value="1"/>
</dbReference>
<dbReference type="AlphaFoldDB" id="A0A314KN84"/>
<dbReference type="Gramene" id="OIT30901">
    <property type="protein sequence ID" value="OIT30901"/>
    <property type="gene ID" value="A4A49_56333"/>
</dbReference>
<keyword evidence="3" id="KW-1185">Reference proteome</keyword>
<gene>
    <name evidence="2" type="ORF">A4A49_56333</name>
</gene>
<feature type="chain" id="PRO_5016347115" description="Carboxypeptidase A inhibitor-like domain-containing protein" evidence="1">
    <location>
        <begin position="30"/>
        <end position="97"/>
    </location>
</feature>
<dbReference type="EMBL" id="MJEQ01001398">
    <property type="protein sequence ID" value="OIT30901.1"/>
    <property type="molecule type" value="Genomic_DNA"/>
</dbReference>
<evidence type="ECO:0000313" key="2">
    <source>
        <dbReference type="EMBL" id="OIT30901.1"/>
    </source>
</evidence>
<organism evidence="2 3">
    <name type="scientific">Nicotiana attenuata</name>
    <name type="common">Coyote tobacco</name>
    <dbReference type="NCBI Taxonomy" id="49451"/>
    <lineage>
        <taxon>Eukaryota</taxon>
        <taxon>Viridiplantae</taxon>
        <taxon>Streptophyta</taxon>
        <taxon>Embryophyta</taxon>
        <taxon>Tracheophyta</taxon>
        <taxon>Spermatophyta</taxon>
        <taxon>Magnoliopsida</taxon>
        <taxon>eudicotyledons</taxon>
        <taxon>Gunneridae</taxon>
        <taxon>Pentapetalae</taxon>
        <taxon>asterids</taxon>
        <taxon>lamiids</taxon>
        <taxon>Solanales</taxon>
        <taxon>Solanaceae</taxon>
        <taxon>Nicotianoideae</taxon>
        <taxon>Nicotianeae</taxon>
        <taxon>Nicotiana</taxon>
    </lineage>
</organism>
<proteinExistence type="predicted"/>
<evidence type="ECO:0000256" key="1">
    <source>
        <dbReference type="SAM" id="SignalP"/>
    </source>
</evidence>
<reference evidence="2" key="1">
    <citation type="submission" date="2016-11" db="EMBL/GenBank/DDBJ databases">
        <title>The genome of Nicotiana attenuata.</title>
        <authorList>
            <person name="Xu S."/>
            <person name="Brockmoeller T."/>
            <person name="Gaquerel E."/>
            <person name="Navarro A."/>
            <person name="Kuhl H."/>
            <person name="Gase K."/>
            <person name="Ling Z."/>
            <person name="Zhou W."/>
            <person name="Kreitzer C."/>
            <person name="Stanke M."/>
            <person name="Tang H."/>
            <person name="Lyons E."/>
            <person name="Pandey P."/>
            <person name="Pandey S.P."/>
            <person name="Timmermann B."/>
            <person name="Baldwin I.T."/>
        </authorList>
    </citation>
    <scope>NUCLEOTIDE SEQUENCE [LARGE SCALE GENOMIC DNA]</scope>
    <source>
        <strain evidence="2">UT</strain>
    </source>
</reference>
<name>A0A314KN84_NICAT</name>
<comment type="caution">
    <text evidence="2">The sequence shown here is derived from an EMBL/GenBank/DDBJ whole genome shotgun (WGS) entry which is preliminary data.</text>
</comment>
<accession>A0A314KN84</accession>